<name>A0ABW1IUB7_9BACL</name>
<proteinExistence type="predicted"/>
<dbReference type="Gene3D" id="3.40.50.1820">
    <property type="entry name" value="alpha/beta hydrolase"/>
    <property type="match status" value="1"/>
</dbReference>
<accession>A0ABW1IUB7</accession>
<sequence length="278" mass="30813">MSQQEHSIAISHASLTLTASLHLPEPAQGKEGSDSGFPLVVICHGFIGSRIGVNRLFVRAARQMAENGYAVLRFDYAGCGESTGSYGAEGLRSMVQQTKTVLDYARTIPQVDPKRISLLGHSLGGATAVLTASKDPRIQELILWAPVAHPYQDIADIVGKPLVQQALQQGTADYLSYTLHDIFFTSLQQEQPLFACQQVDGDVLILHGSADEVISTDYCFLYDKMMKQRQRGTVEKEVIFGADHTFSQLAHQDLLIERTSQWLKDRVKKAADWNHWTI</sequence>
<dbReference type="EMBL" id="JBHSQV010000182">
    <property type="protein sequence ID" value="MFC5988569.1"/>
    <property type="molecule type" value="Genomic_DNA"/>
</dbReference>
<protein>
    <submittedName>
        <fullName evidence="2">Alpha/beta hydrolase family protein</fullName>
        <ecNumber evidence="2">3.4.-.-</ecNumber>
    </submittedName>
</protein>
<dbReference type="Proteomes" id="UP001596250">
    <property type="component" value="Unassembled WGS sequence"/>
</dbReference>
<reference evidence="3" key="1">
    <citation type="journal article" date="2019" name="Int. J. Syst. Evol. Microbiol.">
        <title>The Global Catalogue of Microorganisms (GCM) 10K type strain sequencing project: providing services to taxonomists for standard genome sequencing and annotation.</title>
        <authorList>
            <consortium name="The Broad Institute Genomics Platform"/>
            <consortium name="The Broad Institute Genome Sequencing Center for Infectious Disease"/>
            <person name="Wu L."/>
            <person name="Ma J."/>
        </authorList>
    </citation>
    <scope>NUCLEOTIDE SEQUENCE [LARGE SCALE GENOMIC DNA]</scope>
    <source>
        <strain evidence="3">CCM 8749</strain>
    </source>
</reference>
<dbReference type="SUPFAM" id="SSF53474">
    <property type="entry name" value="alpha/beta-Hydrolases"/>
    <property type="match status" value="1"/>
</dbReference>
<evidence type="ECO:0000313" key="2">
    <source>
        <dbReference type="EMBL" id="MFC5988569.1"/>
    </source>
</evidence>
<dbReference type="PANTHER" id="PTHR43265:SF1">
    <property type="entry name" value="ESTERASE ESTD"/>
    <property type="match status" value="1"/>
</dbReference>
<dbReference type="PANTHER" id="PTHR43265">
    <property type="entry name" value="ESTERASE ESTD"/>
    <property type="match status" value="1"/>
</dbReference>
<keyword evidence="3" id="KW-1185">Reference proteome</keyword>
<feature type="domain" description="Serine aminopeptidase S33" evidence="1">
    <location>
        <begin position="39"/>
        <end position="154"/>
    </location>
</feature>
<dbReference type="Pfam" id="PF12146">
    <property type="entry name" value="Hydrolase_4"/>
    <property type="match status" value="1"/>
</dbReference>
<dbReference type="EC" id="3.4.-.-" evidence="2"/>
<dbReference type="RefSeq" id="WP_379896043.1">
    <property type="nucleotide sequence ID" value="NZ_CBCSCT010000011.1"/>
</dbReference>
<keyword evidence="2" id="KW-0378">Hydrolase</keyword>
<evidence type="ECO:0000259" key="1">
    <source>
        <dbReference type="Pfam" id="PF12146"/>
    </source>
</evidence>
<dbReference type="InterPro" id="IPR053145">
    <property type="entry name" value="AB_hydrolase_Est10"/>
</dbReference>
<gene>
    <name evidence="2" type="ORF">ACFPXP_19370</name>
</gene>
<comment type="caution">
    <text evidence="2">The sequence shown here is derived from an EMBL/GenBank/DDBJ whole genome shotgun (WGS) entry which is preliminary data.</text>
</comment>
<organism evidence="2 3">
    <name type="scientific">Marinicrinis lubricantis</name>
    <dbReference type="NCBI Taxonomy" id="2086470"/>
    <lineage>
        <taxon>Bacteria</taxon>
        <taxon>Bacillati</taxon>
        <taxon>Bacillota</taxon>
        <taxon>Bacilli</taxon>
        <taxon>Bacillales</taxon>
        <taxon>Paenibacillaceae</taxon>
    </lineage>
</organism>
<evidence type="ECO:0000313" key="3">
    <source>
        <dbReference type="Proteomes" id="UP001596250"/>
    </source>
</evidence>
<dbReference type="InterPro" id="IPR029058">
    <property type="entry name" value="AB_hydrolase_fold"/>
</dbReference>
<dbReference type="GO" id="GO:0016787">
    <property type="term" value="F:hydrolase activity"/>
    <property type="evidence" value="ECO:0007669"/>
    <property type="project" value="UniProtKB-KW"/>
</dbReference>
<dbReference type="InterPro" id="IPR022742">
    <property type="entry name" value="Hydrolase_4"/>
</dbReference>